<reference evidence="4 5" key="1">
    <citation type="journal article" date="2014" name="PLoS Genet.">
        <title>Phylogenetically driven sequencing of extremely halophilic archaea reveals strategies for static and dynamic osmo-response.</title>
        <authorList>
            <person name="Becker E.A."/>
            <person name="Seitzer P.M."/>
            <person name="Tritt A."/>
            <person name="Larsen D."/>
            <person name="Krusor M."/>
            <person name="Yao A.I."/>
            <person name="Wu D."/>
            <person name="Madern D."/>
            <person name="Eisen J.A."/>
            <person name="Darling A.E."/>
            <person name="Facciotti M.T."/>
        </authorList>
    </citation>
    <scope>NUCLEOTIDE SEQUENCE [LARGE SCALE GENOMIC DNA]</scope>
    <source>
        <strain evidence="4 5">JCM 10879</strain>
    </source>
</reference>
<dbReference type="EMBL" id="AOMA01000203">
    <property type="protein sequence ID" value="EMA27334.1"/>
    <property type="molecule type" value="Genomic_DNA"/>
</dbReference>
<keyword evidence="5" id="KW-1185">Reference proteome</keyword>
<dbReference type="RefSeq" id="WP_006674488.1">
    <property type="nucleotide sequence ID" value="NZ_AOMA01000203.1"/>
</dbReference>
<dbReference type="InterPro" id="IPR016181">
    <property type="entry name" value="Acyl_CoA_acyltransferase"/>
</dbReference>
<sequence>MVSIRPATPADTDAMVRIQTDALRRRAAESYADAQLAALLPDGDVPDQEFESTATNPVVAEIDGEIVGWGSLHLENDHSRGDAADDPQPVRAVLAATFVDPDHAERGVGTALVERLLSVARDAGCETVVVHASRNAVGFYEAVGFERIERIDVSGPDHEDLELPGVVMRTVLSSSRT</sequence>
<dbReference type="InterPro" id="IPR000182">
    <property type="entry name" value="GNAT_dom"/>
</dbReference>
<evidence type="ECO:0000256" key="2">
    <source>
        <dbReference type="ARBA" id="ARBA00023315"/>
    </source>
</evidence>
<dbReference type="SUPFAM" id="SSF55729">
    <property type="entry name" value="Acyl-CoA N-acyltransferases (Nat)"/>
    <property type="match status" value="1"/>
</dbReference>
<dbReference type="AlphaFoldDB" id="M0L4H1"/>
<dbReference type="eggNOG" id="arCOG00844">
    <property type="taxonomic scope" value="Archaea"/>
</dbReference>
<dbReference type="CDD" id="cd04301">
    <property type="entry name" value="NAT_SF"/>
    <property type="match status" value="1"/>
</dbReference>
<organism evidence="4 5">
    <name type="scientific">Halobiforma nitratireducens JCM 10879</name>
    <dbReference type="NCBI Taxonomy" id="1227454"/>
    <lineage>
        <taxon>Archaea</taxon>
        <taxon>Methanobacteriati</taxon>
        <taxon>Methanobacteriota</taxon>
        <taxon>Stenosarchaea group</taxon>
        <taxon>Halobacteria</taxon>
        <taxon>Halobacteriales</taxon>
        <taxon>Natrialbaceae</taxon>
        <taxon>Halobiforma</taxon>
    </lineage>
</organism>
<protein>
    <submittedName>
        <fullName evidence="4">N-acetyltransferase GCN5</fullName>
    </submittedName>
</protein>
<comment type="caution">
    <text evidence="4">The sequence shown here is derived from an EMBL/GenBank/DDBJ whole genome shotgun (WGS) entry which is preliminary data.</text>
</comment>
<dbReference type="Proteomes" id="UP000011607">
    <property type="component" value="Unassembled WGS sequence"/>
</dbReference>
<keyword evidence="2" id="KW-0012">Acyltransferase</keyword>
<gene>
    <name evidence="4" type="ORF">C446_18036</name>
</gene>
<evidence type="ECO:0000259" key="3">
    <source>
        <dbReference type="PROSITE" id="PS51186"/>
    </source>
</evidence>
<name>M0L4H1_9EURY</name>
<dbReference type="InterPro" id="IPR050832">
    <property type="entry name" value="Bact_Acetyltransf"/>
</dbReference>
<dbReference type="PANTHER" id="PTHR43877">
    <property type="entry name" value="AMINOALKYLPHOSPHONATE N-ACETYLTRANSFERASE-RELATED-RELATED"/>
    <property type="match status" value="1"/>
</dbReference>
<dbReference type="PATRIC" id="fig|1227454.3.peg.3676"/>
<dbReference type="STRING" id="1227454.C446_18036"/>
<dbReference type="PANTHER" id="PTHR43877:SF1">
    <property type="entry name" value="ACETYLTRANSFERASE"/>
    <property type="match status" value="1"/>
</dbReference>
<evidence type="ECO:0000313" key="4">
    <source>
        <dbReference type="EMBL" id="EMA27334.1"/>
    </source>
</evidence>
<dbReference type="GO" id="GO:0016747">
    <property type="term" value="F:acyltransferase activity, transferring groups other than amino-acyl groups"/>
    <property type="evidence" value="ECO:0007669"/>
    <property type="project" value="InterPro"/>
</dbReference>
<accession>M0L4H1</accession>
<dbReference type="Pfam" id="PF00583">
    <property type="entry name" value="Acetyltransf_1"/>
    <property type="match status" value="1"/>
</dbReference>
<feature type="domain" description="N-acetyltransferase" evidence="3">
    <location>
        <begin position="2"/>
        <end position="173"/>
    </location>
</feature>
<proteinExistence type="predicted"/>
<keyword evidence="1 4" id="KW-0808">Transferase</keyword>
<dbReference type="Gene3D" id="3.40.630.30">
    <property type="match status" value="1"/>
</dbReference>
<evidence type="ECO:0000313" key="5">
    <source>
        <dbReference type="Proteomes" id="UP000011607"/>
    </source>
</evidence>
<dbReference type="OrthoDB" id="111868at2157"/>
<evidence type="ECO:0000256" key="1">
    <source>
        <dbReference type="ARBA" id="ARBA00022679"/>
    </source>
</evidence>
<dbReference type="PROSITE" id="PS51186">
    <property type="entry name" value="GNAT"/>
    <property type="match status" value="1"/>
</dbReference>